<evidence type="ECO:0000256" key="3">
    <source>
        <dbReference type="ARBA" id="ARBA00022833"/>
    </source>
</evidence>
<evidence type="ECO:0000313" key="6">
    <source>
        <dbReference type="EMBL" id="CAL52265.2"/>
    </source>
</evidence>
<dbReference type="InterPro" id="IPR006591">
    <property type="entry name" value="RNAP_P/RPABC4"/>
</dbReference>
<name>Q01EI8_OSTTA</name>
<reference evidence="7" key="1">
    <citation type="journal article" date="2006" name="Proc. Natl. Acad. Sci. U.S.A.">
        <title>Genome analysis of the smallest free-living eukaryote Ostreococcus tauri unveils many unique features.</title>
        <authorList>
            <person name="Derelle E."/>
            <person name="Ferraz C."/>
            <person name="Rombauts S."/>
            <person name="Rouze P."/>
            <person name="Worden A.Z."/>
            <person name="Robbens S."/>
            <person name="Partensky F."/>
            <person name="Degroeve S."/>
            <person name="Echeynie S."/>
            <person name="Cooke R."/>
            <person name="Saeys Y."/>
            <person name="Wuyts J."/>
            <person name="Jabbari K."/>
            <person name="Bowler C."/>
            <person name="Panaud O."/>
            <person name="Piegu B."/>
            <person name="Ball S.G."/>
            <person name="Ral J.-P."/>
            <person name="Bouget F.-Y."/>
            <person name="Piganeau G."/>
            <person name="De Baets B."/>
            <person name="Picard A."/>
            <person name="Delseny M."/>
            <person name="Demaille J."/>
            <person name="Van de Peer Y."/>
            <person name="Moreau H."/>
        </authorList>
    </citation>
    <scope>NUCLEOTIDE SEQUENCE [LARGE SCALE GENOMIC DNA]</scope>
    <source>
        <strain evidence="7">OTTH 0595 / CCAP 157/2 / RCC745</strain>
    </source>
</reference>
<proteinExistence type="inferred from homology"/>
<protein>
    <submittedName>
        <fullName evidence="6">RNA polymerase archaeal subunit P/eukaryotic subunit RPC10</fullName>
    </submittedName>
</protein>
<dbReference type="PANTHER" id="PTHR12056:SF2">
    <property type="entry name" value="GEO11084P1"/>
    <property type="match status" value="1"/>
</dbReference>
<evidence type="ECO:0000256" key="2">
    <source>
        <dbReference type="ARBA" id="ARBA00022723"/>
    </source>
</evidence>
<sequence>MYHEQKAGSGAGVAYNCGDCGSEVLLRPGDVIICRECGYRILYKKRTKQVVQFEAR</sequence>
<dbReference type="EMBL" id="CAID01000002">
    <property type="protein sequence ID" value="CAL52265.2"/>
    <property type="molecule type" value="Genomic_DNA"/>
</dbReference>
<dbReference type="Gene3D" id="2.20.28.30">
    <property type="entry name" value="RNA polymerase ii, chain L"/>
    <property type="match status" value="1"/>
</dbReference>
<dbReference type="FunCoup" id="Q01EI8">
    <property type="interactions" value="1417"/>
</dbReference>
<dbReference type="GO" id="GO:0005736">
    <property type="term" value="C:RNA polymerase I complex"/>
    <property type="evidence" value="ECO:0007669"/>
    <property type="project" value="TreeGrafter"/>
</dbReference>
<dbReference type="GO" id="GO:0008270">
    <property type="term" value="F:zinc ion binding"/>
    <property type="evidence" value="ECO:0007669"/>
    <property type="project" value="InterPro"/>
</dbReference>
<dbReference type="InterPro" id="IPR029040">
    <property type="entry name" value="RPABC4/Spt4"/>
</dbReference>
<dbReference type="RefSeq" id="XP_003074994.1">
    <property type="nucleotide sequence ID" value="XM_003074946.1"/>
</dbReference>
<dbReference type="Proteomes" id="UP000009170">
    <property type="component" value="Unassembled WGS sequence"/>
</dbReference>
<keyword evidence="3" id="KW-0862">Zinc</keyword>
<dbReference type="GO" id="GO:0003677">
    <property type="term" value="F:DNA binding"/>
    <property type="evidence" value="ECO:0007669"/>
    <property type="project" value="InterPro"/>
</dbReference>
<keyword evidence="4" id="KW-0539">Nucleus</keyword>
<dbReference type="SMART" id="SM00659">
    <property type="entry name" value="RPOLCX"/>
    <property type="match status" value="1"/>
</dbReference>
<dbReference type="STRING" id="70448.Q01EI8"/>
<dbReference type="InterPro" id="IPR039747">
    <property type="entry name" value="RPABC4"/>
</dbReference>
<organism evidence="6 7">
    <name type="scientific">Ostreococcus tauri</name>
    <name type="common">Marine green alga</name>
    <dbReference type="NCBI Taxonomy" id="70448"/>
    <lineage>
        <taxon>Eukaryota</taxon>
        <taxon>Viridiplantae</taxon>
        <taxon>Chlorophyta</taxon>
        <taxon>Mamiellophyceae</taxon>
        <taxon>Mamiellales</taxon>
        <taxon>Bathycoccaceae</taxon>
        <taxon>Ostreococcus</taxon>
    </lineage>
</organism>
<accession>Q01EI8</accession>
<dbReference type="GeneID" id="9837013"/>
<evidence type="ECO:0000313" key="7">
    <source>
        <dbReference type="Proteomes" id="UP000009170"/>
    </source>
</evidence>
<dbReference type="FunFam" id="2.20.28.30:FF:000002">
    <property type="entry name" value="DNA-directed RNA polymerases II, IV and V subunit 12"/>
    <property type="match status" value="1"/>
</dbReference>
<dbReference type="Pfam" id="PF03604">
    <property type="entry name" value="Zn_ribbon_RPAB4"/>
    <property type="match status" value="1"/>
</dbReference>
<reference evidence="6 7" key="2">
    <citation type="journal article" date="2014" name="BMC Genomics">
        <title>An improved genome of the model marine alga Ostreococcus tauri unfolds by assessing Illumina de novo assemblies.</title>
        <authorList>
            <person name="Blanc-Mathieu R."/>
            <person name="Verhelst B."/>
            <person name="Derelle E."/>
            <person name="Rombauts S."/>
            <person name="Bouget F.Y."/>
            <person name="Carre I."/>
            <person name="Chateau A."/>
            <person name="Eyre-Walker A."/>
            <person name="Grimsley N."/>
            <person name="Moreau H."/>
            <person name="Piegu B."/>
            <person name="Rivals E."/>
            <person name="Schackwitz W."/>
            <person name="Van de Peer Y."/>
            <person name="Piganeau G."/>
        </authorList>
    </citation>
    <scope>NUCLEOTIDE SEQUENCE [LARGE SCALE GENOMIC DNA]</scope>
    <source>
        <strain evidence="7">OTTH 0595 / CCAP 157/2 / RCC745</strain>
    </source>
</reference>
<dbReference type="GO" id="GO:0003899">
    <property type="term" value="F:DNA-directed RNA polymerase activity"/>
    <property type="evidence" value="ECO:0007669"/>
    <property type="project" value="InterPro"/>
</dbReference>
<dbReference type="PANTHER" id="PTHR12056">
    <property type="entry name" value="DNA-DIRECTED RNA POLYMERASES I, II, AND III"/>
    <property type="match status" value="1"/>
</dbReference>
<dbReference type="AlphaFoldDB" id="Q01EI8"/>
<evidence type="ECO:0000256" key="5">
    <source>
        <dbReference type="ARBA" id="ARBA00025770"/>
    </source>
</evidence>
<keyword evidence="7" id="KW-1185">Reference proteome</keyword>
<dbReference type="GO" id="GO:0006351">
    <property type="term" value="P:DNA-templated transcription"/>
    <property type="evidence" value="ECO:0007669"/>
    <property type="project" value="InterPro"/>
</dbReference>
<dbReference type="GO" id="GO:0005665">
    <property type="term" value="C:RNA polymerase II, core complex"/>
    <property type="evidence" value="ECO:0007669"/>
    <property type="project" value="TreeGrafter"/>
</dbReference>
<comment type="caution">
    <text evidence="6">The sequence shown here is derived from an EMBL/GenBank/DDBJ whole genome shotgun (WGS) entry which is preliminary data.</text>
</comment>
<dbReference type="SUPFAM" id="SSF63393">
    <property type="entry name" value="RNA polymerase subunits"/>
    <property type="match status" value="1"/>
</dbReference>
<gene>
    <name evidence="6" type="ORF">OT_ostta02g01780</name>
</gene>
<keyword evidence="2" id="KW-0479">Metal-binding</keyword>
<dbReference type="InParanoid" id="Q01EI8"/>
<dbReference type="KEGG" id="ota:OT_ostta02g01780"/>
<comment type="similarity">
    <text evidence="5">Belongs to the archaeal Rpo12/eukaryotic RPC10 RNA polymerase subunit family.</text>
</comment>
<dbReference type="OrthoDB" id="563927at2759"/>
<dbReference type="GO" id="GO:0005666">
    <property type="term" value="C:RNA polymerase III complex"/>
    <property type="evidence" value="ECO:0007669"/>
    <property type="project" value="TreeGrafter"/>
</dbReference>
<evidence type="ECO:0000256" key="4">
    <source>
        <dbReference type="ARBA" id="ARBA00023242"/>
    </source>
</evidence>
<dbReference type="OMA" id="IYLCADC"/>
<evidence type="ECO:0000256" key="1">
    <source>
        <dbReference type="ARBA" id="ARBA00004123"/>
    </source>
</evidence>
<comment type="subcellular location">
    <subcellularLocation>
        <location evidence="1">Nucleus</location>
    </subcellularLocation>
</comment>